<proteinExistence type="predicted"/>
<keyword evidence="2" id="KW-1185">Reference proteome</keyword>
<dbReference type="EMBL" id="JAWDJW010008936">
    <property type="protein sequence ID" value="KAK3060000.1"/>
    <property type="molecule type" value="Genomic_DNA"/>
</dbReference>
<gene>
    <name evidence="1" type="ORF">LTS18_009568</name>
</gene>
<evidence type="ECO:0000313" key="1">
    <source>
        <dbReference type="EMBL" id="KAK3060000.1"/>
    </source>
</evidence>
<feature type="non-terminal residue" evidence="1">
    <location>
        <position position="156"/>
    </location>
</feature>
<accession>A0ACC3D0G2</accession>
<evidence type="ECO:0000313" key="2">
    <source>
        <dbReference type="Proteomes" id="UP001186974"/>
    </source>
</evidence>
<comment type="caution">
    <text evidence="1">The sequence shown here is derived from an EMBL/GenBank/DDBJ whole genome shotgun (WGS) entry which is preliminary data.</text>
</comment>
<organism evidence="1 2">
    <name type="scientific">Coniosporium uncinatum</name>
    <dbReference type="NCBI Taxonomy" id="93489"/>
    <lineage>
        <taxon>Eukaryota</taxon>
        <taxon>Fungi</taxon>
        <taxon>Dikarya</taxon>
        <taxon>Ascomycota</taxon>
        <taxon>Pezizomycotina</taxon>
        <taxon>Dothideomycetes</taxon>
        <taxon>Dothideomycetes incertae sedis</taxon>
        <taxon>Coniosporium</taxon>
    </lineage>
</organism>
<sequence length="156" mass="17708">MGAIGDHGYIEEVSIMALTSTRWIVTGLFYHGIVLESRDTPFEEGHGQASRSPQRPTRKLPDRFQDCNEAWIDHDDTDFIGSHGGGTENDAMIPSIREVRGGKCKRWSSVEDERLKDCKRAARTWADICLEFPDRSHGAVQARWSLLSRKRSSFRS</sequence>
<name>A0ACC3D0G2_9PEZI</name>
<protein>
    <submittedName>
        <fullName evidence="1">Uncharacterized protein</fullName>
    </submittedName>
</protein>
<reference evidence="1" key="1">
    <citation type="submission" date="2024-09" db="EMBL/GenBank/DDBJ databases">
        <title>Black Yeasts Isolated from many extreme environments.</title>
        <authorList>
            <person name="Coleine C."/>
            <person name="Stajich J.E."/>
            <person name="Selbmann L."/>
        </authorList>
    </citation>
    <scope>NUCLEOTIDE SEQUENCE</scope>
    <source>
        <strain evidence="1">CCFEE 5737</strain>
    </source>
</reference>
<dbReference type="Proteomes" id="UP001186974">
    <property type="component" value="Unassembled WGS sequence"/>
</dbReference>